<sequence length="413" mass="48006">MNTSVSILFYIKRAKVNNLGVCPIYARVTINAKRFEFSTNKYINPEKWTSEGTKVKGTSEEARTINSHLDYLKNQVLEAEKRLFKKDIPVSTENLKNELFGLAETKRMLVPIFQDHNNKIKELVGKEYAPGTLERYTTSLKHTIEFMQWKYNISDIDITKIDHAFITDYEFWLRSVRNCANNTAVKYIKNFNKIIKICLANDWIDKNPFANYKSKVKEVERVYLTEDEVQAILEKEFKTERLSLVRDIFLFSCFTGLAYIDVKNLTKSHISFGIDGERWIFTHRQKTESASKIPILPVTQMIIDKYQNHPQSNNQEKLLPILSNQKMNAYLKEIATVCEIEKELTFHIARHTFATTVTLTNGVPIESVSKMLGHKNLRTTQHYAKVLDRKVSEDMKTLKDKFSSSFKLNSKEA</sequence>
<gene>
    <name evidence="5" type="ORF">ACFO3U_10725</name>
</gene>
<dbReference type="CDD" id="cd01185">
    <property type="entry name" value="INTN1_C_like"/>
    <property type="match status" value="1"/>
</dbReference>
<evidence type="ECO:0000256" key="2">
    <source>
        <dbReference type="ARBA" id="ARBA00023125"/>
    </source>
</evidence>
<dbReference type="InterPro" id="IPR013762">
    <property type="entry name" value="Integrase-like_cat_sf"/>
</dbReference>
<dbReference type="Pfam" id="PF00589">
    <property type="entry name" value="Phage_integrase"/>
    <property type="match status" value="1"/>
</dbReference>
<name>A0ABV9P8R3_9FLAO</name>
<evidence type="ECO:0000313" key="5">
    <source>
        <dbReference type="EMBL" id="MFC4740467.1"/>
    </source>
</evidence>
<proteinExistence type="inferred from homology"/>
<keyword evidence="3" id="KW-0233">DNA recombination</keyword>
<accession>A0ABV9P8R3</accession>
<comment type="caution">
    <text evidence="5">The sequence shown here is derived from an EMBL/GenBank/DDBJ whole genome shotgun (WGS) entry which is preliminary data.</text>
</comment>
<dbReference type="PANTHER" id="PTHR30349">
    <property type="entry name" value="PHAGE INTEGRASE-RELATED"/>
    <property type="match status" value="1"/>
</dbReference>
<dbReference type="Pfam" id="PF13102">
    <property type="entry name" value="Phage_int_SAM_5"/>
    <property type="match status" value="1"/>
</dbReference>
<dbReference type="Gene3D" id="1.10.443.10">
    <property type="entry name" value="Intergrase catalytic core"/>
    <property type="match status" value="1"/>
</dbReference>
<keyword evidence="6" id="KW-1185">Reference proteome</keyword>
<evidence type="ECO:0000256" key="1">
    <source>
        <dbReference type="ARBA" id="ARBA00008857"/>
    </source>
</evidence>
<evidence type="ECO:0000259" key="4">
    <source>
        <dbReference type="PROSITE" id="PS51898"/>
    </source>
</evidence>
<protein>
    <submittedName>
        <fullName evidence="5">Site-specific integrase</fullName>
    </submittedName>
</protein>
<organism evidence="5 6">
    <name type="scientific">Flavobacterium ponti</name>
    <dbReference type="NCBI Taxonomy" id="665133"/>
    <lineage>
        <taxon>Bacteria</taxon>
        <taxon>Pseudomonadati</taxon>
        <taxon>Bacteroidota</taxon>
        <taxon>Flavobacteriia</taxon>
        <taxon>Flavobacteriales</taxon>
        <taxon>Flavobacteriaceae</taxon>
        <taxon>Flavobacterium</taxon>
    </lineage>
</organism>
<dbReference type="PROSITE" id="PS51898">
    <property type="entry name" value="TYR_RECOMBINASE"/>
    <property type="match status" value="1"/>
</dbReference>
<feature type="domain" description="Tyr recombinase" evidence="4">
    <location>
        <begin position="219"/>
        <end position="400"/>
    </location>
</feature>
<keyword evidence="2" id="KW-0238">DNA-binding</keyword>
<evidence type="ECO:0000313" key="6">
    <source>
        <dbReference type="Proteomes" id="UP001595885"/>
    </source>
</evidence>
<dbReference type="InterPro" id="IPR035386">
    <property type="entry name" value="Arm-DNA-bind_5"/>
</dbReference>
<dbReference type="InterPro" id="IPR011010">
    <property type="entry name" value="DNA_brk_join_enz"/>
</dbReference>
<dbReference type="InterPro" id="IPR050090">
    <property type="entry name" value="Tyrosine_recombinase_XerCD"/>
</dbReference>
<dbReference type="Proteomes" id="UP001595885">
    <property type="component" value="Unassembled WGS sequence"/>
</dbReference>
<evidence type="ECO:0000256" key="3">
    <source>
        <dbReference type="ARBA" id="ARBA00023172"/>
    </source>
</evidence>
<reference evidence="6" key="1">
    <citation type="journal article" date="2019" name="Int. J. Syst. Evol. Microbiol.">
        <title>The Global Catalogue of Microorganisms (GCM) 10K type strain sequencing project: providing services to taxonomists for standard genome sequencing and annotation.</title>
        <authorList>
            <consortium name="The Broad Institute Genomics Platform"/>
            <consortium name="The Broad Institute Genome Sequencing Center for Infectious Disease"/>
            <person name="Wu L."/>
            <person name="Ma J."/>
        </authorList>
    </citation>
    <scope>NUCLEOTIDE SEQUENCE [LARGE SCALE GENOMIC DNA]</scope>
    <source>
        <strain evidence="6">CCUG 50349</strain>
    </source>
</reference>
<dbReference type="RefSeq" id="WP_379741886.1">
    <property type="nucleotide sequence ID" value="NZ_JBHSGW010000025.1"/>
</dbReference>
<dbReference type="SUPFAM" id="SSF56349">
    <property type="entry name" value="DNA breaking-rejoining enzymes"/>
    <property type="match status" value="1"/>
</dbReference>
<dbReference type="Gene3D" id="1.10.150.130">
    <property type="match status" value="1"/>
</dbReference>
<dbReference type="Pfam" id="PF17293">
    <property type="entry name" value="Arm-DNA-bind_5"/>
    <property type="match status" value="1"/>
</dbReference>
<dbReference type="PANTHER" id="PTHR30349:SF64">
    <property type="entry name" value="PROPHAGE INTEGRASE INTD-RELATED"/>
    <property type="match status" value="1"/>
</dbReference>
<comment type="similarity">
    <text evidence="1">Belongs to the 'phage' integrase family.</text>
</comment>
<dbReference type="EMBL" id="JBHSGW010000025">
    <property type="protein sequence ID" value="MFC4740467.1"/>
    <property type="molecule type" value="Genomic_DNA"/>
</dbReference>
<dbReference type="InterPro" id="IPR002104">
    <property type="entry name" value="Integrase_catalytic"/>
</dbReference>
<dbReference type="InterPro" id="IPR010998">
    <property type="entry name" value="Integrase_recombinase_N"/>
</dbReference>
<dbReference type="InterPro" id="IPR025269">
    <property type="entry name" value="SAM-like_dom"/>
</dbReference>